<feature type="transmembrane region" description="Helical" evidence="1">
    <location>
        <begin position="125"/>
        <end position="142"/>
    </location>
</feature>
<dbReference type="EMBL" id="DAAMHJ010000050">
    <property type="protein sequence ID" value="HAC6678981.1"/>
    <property type="molecule type" value="Genomic_DNA"/>
</dbReference>
<accession>A0A702BAE5</accession>
<reference evidence="2" key="1">
    <citation type="journal article" date="2018" name="Genome Biol.">
        <title>SKESA: strategic k-mer extension for scrupulous assemblies.</title>
        <authorList>
            <person name="Souvorov A."/>
            <person name="Agarwala R."/>
            <person name="Lipman D.J."/>
        </authorList>
    </citation>
    <scope>NUCLEOTIDE SEQUENCE</scope>
    <source>
        <strain evidence="2">M138</strain>
    </source>
</reference>
<comment type="caution">
    <text evidence="2">The sequence shown here is derived from an EMBL/GenBank/DDBJ whole genome shotgun (WGS) entry which is preliminary data.</text>
</comment>
<keyword evidence="1" id="KW-1133">Transmembrane helix</keyword>
<feature type="transmembrane region" description="Helical" evidence="1">
    <location>
        <begin position="53"/>
        <end position="74"/>
    </location>
</feature>
<name>A0A702BAE5_SALET</name>
<keyword evidence="1" id="KW-0812">Transmembrane</keyword>
<feature type="transmembrane region" description="Helical" evidence="1">
    <location>
        <begin position="21"/>
        <end position="46"/>
    </location>
</feature>
<organism evidence="2">
    <name type="scientific">Salmonella enterica subsp. enterica serovar Eastbourne</name>
    <dbReference type="NCBI Taxonomy" id="486993"/>
    <lineage>
        <taxon>Bacteria</taxon>
        <taxon>Pseudomonadati</taxon>
        <taxon>Pseudomonadota</taxon>
        <taxon>Gammaproteobacteria</taxon>
        <taxon>Enterobacterales</taxon>
        <taxon>Enterobacteriaceae</taxon>
        <taxon>Salmonella</taxon>
    </lineage>
</organism>
<feature type="transmembrane region" description="Helical" evidence="1">
    <location>
        <begin position="86"/>
        <end position="113"/>
    </location>
</feature>
<sequence length="154" mass="16641">MERKHVRLISTAITTGVLSGIWAWVAVSLGLFSWAGFLGCTACFACPQSGLKGLTICACTLLSGMVWALVIIYGSSLPPHLEIISYLITGIIAFLMCIQASQLLLSFIPGTFIGACATFAGQGRWQVILPSLMLGLFFGYMMKSSGTWLTSYWK</sequence>
<evidence type="ECO:0000313" key="2">
    <source>
        <dbReference type="EMBL" id="HAC6678981.1"/>
    </source>
</evidence>
<gene>
    <name evidence="2" type="ORF">G0D12_25580</name>
</gene>
<dbReference type="AlphaFoldDB" id="A0A702BAE5"/>
<dbReference type="InterPro" id="IPR009476">
    <property type="entry name" value="DUF1097"/>
</dbReference>
<evidence type="ECO:0000256" key="1">
    <source>
        <dbReference type="SAM" id="Phobius"/>
    </source>
</evidence>
<keyword evidence="1" id="KW-0472">Membrane</keyword>
<proteinExistence type="predicted"/>
<dbReference type="Pfam" id="PF06496">
    <property type="entry name" value="DUF1097"/>
    <property type="match status" value="1"/>
</dbReference>
<reference evidence="2" key="2">
    <citation type="submission" date="2018-07" db="EMBL/GenBank/DDBJ databases">
        <authorList>
            <consortium name="NCBI Pathogen Detection Project"/>
        </authorList>
    </citation>
    <scope>NUCLEOTIDE SEQUENCE</scope>
    <source>
        <strain evidence="2">M138</strain>
    </source>
</reference>
<protein>
    <submittedName>
        <fullName evidence="2">DUF1097 domain-containing protein</fullName>
    </submittedName>
</protein>